<proteinExistence type="predicted"/>
<gene>
    <name evidence="6" type="ORF">ACFP81_10150</name>
</gene>
<evidence type="ECO:0000313" key="7">
    <source>
        <dbReference type="Proteomes" id="UP001596297"/>
    </source>
</evidence>
<reference evidence="7" key="1">
    <citation type="journal article" date="2019" name="Int. J. Syst. Evol. Microbiol.">
        <title>The Global Catalogue of Microorganisms (GCM) 10K type strain sequencing project: providing services to taxonomists for standard genome sequencing and annotation.</title>
        <authorList>
            <consortium name="The Broad Institute Genomics Platform"/>
            <consortium name="The Broad Institute Genome Sequencing Center for Infectious Disease"/>
            <person name="Wu L."/>
            <person name="Ma J."/>
        </authorList>
    </citation>
    <scope>NUCLEOTIDE SEQUENCE [LARGE SCALE GENOMIC DNA]</scope>
    <source>
        <strain evidence="7">CGMCC 1.15772</strain>
    </source>
</reference>
<name>A0ABW1YDI5_9DEIO</name>
<keyword evidence="7" id="KW-1185">Reference proteome</keyword>
<dbReference type="InterPro" id="IPR044944">
    <property type="entry name" value="NOS_dom_3"/>
</dbReference>
<comment type="caution">
    <text evidence="6">The sequence shown here is derived from an EMBL/GenBank/DDBJ whole genome shotgun (WGS) entry which is preliminary data.</text>
</comment>
<dbReference type="InterPro" id="IPR050607">
    <property type="entry name" value="NOS"/>
</dbReference>
<dbReference type="PANTHER" id="PTHR43410">
    <property type="entry name" value="NITRIC OXIDE SYNTHASE OXYGENASE"/>
    <property type="match status" value="1"/>
</dbReference>
<sequence>MTPGDEAHAFLELYAAEQGGPVRNPGTGPYAPSTEELTYAARVAWRNAARCVGRSYWRSLTVYDLRHLTEPGEVFRALQSHLAAAWNGGKVQATLSVFGPGVHILNSQLIRYAGYSDGLGDPLNARLTRQLQALGWQPPALRTAFDVLPVAIGQGGHYTLFEWEPEDVHEIDLIHPEAGPLGLRWHALPVISDMELRFGGLRYPCAPFNGWYLETEIGARNLADETRYAALRPLAEQLGLDTARERTLWRDRALVEMNRAVLFSFDQAGVRIDDHHSLTRQFVQFEDRERATGRSVNGQWDWLIPPLSPATTPVWGRSYHEDRRLTPGFFHRRSGQAGCPFQGKGKGD</sequence>
<evidence type="ECO:0000256" key="4">
    <source>
        <dbReference type="ARBA" id="ARBA00023004"/>
    </source>
</evidence>
<dbReference type="InterPro" id="IPR036119">
    <property type="entry name" value="NOS_N_sf"/>
</dbReference>
<protein>
    <submittedName>
        <fullName evidence="6">Nitric oxide synthase oxygenase</fullName>
    </submittedName>
</protein>
<accession>A0ABW1YDI5</accession>
<organism evidence="6 7">
    <name type="scientific">Deinococcus lacus</name>
    <dbReference type="NCBI Taxonomy" id="392561"/>
    <lineage>
        <taxon>Bacteria</taxon>
        <taxon>Thermotogati</taxon>
        <taxon>Deinococcota</taxon>
        <taxon>Deinococci</taxon>
        <taxon>Deinococcales</taxon>
        <taxon>Deinococcaceae</taxon>
        <taxon>Deinococcus</taxon>
    </lineage>
</organism>
<dbReference type="Gene3D" id="3.90.340.10">
    <property type="entry name" value="Nitric Oxide Synthase, Chain A, domain 1"/>
    <property type="match status" value="1"/>
</dbReference>
<dbReference type="InterPro" id="IPR044943">
    <property type="entry name" value="NOS_dom_1"/>
</dbReference>
<dbReference type="EMBL" id="JBHSWD010000001">
    <property type="protein sequence ID" value="MFC6592319.1"/>
    <property type="molecule type" value="Genomic_DNA"/>
</dbReference>
<dbReference type="RefSeq" id="WP_380083338.1">
    <property type="nucleotide sequence ID" value="NZ_JBHSWD010000001.1"/>
</dbReference>
<dbReference type="PANTHER" id="PTHR43410:SF1">
    <property type="entry name" value="NITRIC OXIDE SYNTHASE"/>
    <property type="match status" value="1"/>
</dbReference>
<evidence type="ECO:0000256" key="3">
    <source>
        <dbReference type="ARBA" id="ARBA00023002"/>
    </source>
</evidence>
<dbReference type="Proteomes" id="UP001596297">
    <property type="component" value="Unassembled WGS sequence"/>
</dbReference>
<dbReference type="Gene3D" id="3.90.440.10">
    <property type="entry name" value="Nitric Oxide Synthase,Heme Domain,Chain A domain 2"/>
    <property type="match status" value="1"/>
</dbReference>
<keyword evidence="1" id="KW-0349">Heme</keyword>
<feature type="domain" description="Nitric oxide synthase (NOS)" evidence="5">
    <location>
        <begin position="50"/>
        <end position="57"/>
    </location>
</feature>
<dbReference type="PROSITE" id="PS60001">
    <property type="entry name" value="NOS"/>
    <property type="match status" value="1"/>
</dbReference>
<evidence type="ECO:0000256" key="2">
    <source>
        <dbReference type="ARBA" id="ARBA00022723"/>
    </source>
</evidence>
<evidence type="ECO:0000256" key="1">
    <source>
        <dbReference type="ARBA" id="ARBA00022617"/>
    </source>
</evidence>
<dbReference type="SUPFAM" id="SSF56512">
    <property type="entry name" value="Nitric oxide (NO) synthase oxygenase domain"/>
    <property type="match status" value="1"/>
</dbReference>
<dbReference type="InterPro" id="IPR004030">
    <property type="entry name" value="NOS_N"/>
</dbReference>
<dbReference type="Gene3D" id="3.90.1230.10">
    <property type="entry name" value="Nitric Oxide Synthase, Chain A, domain 3"/>
    <property type="match status" value="1"/>
</dbReference>
<evidence type="ECO:0000313" key="6">
    <source>
        <dbReference type="EMBL" id="MFC6592319.1"/>
    </source>
</evidence>
<dbReference type="InterPro" id="IPR044940">
    <property type="entry name" value="NOS_dom_2"/>
</dbReference>
<keyword evidence="3" id="KW-0560">Oxidoreductase</keyword>
<dbReference type="Pfam" id="PF02898">
    <property type="entry name" value="NO_synthase"/>
    <property type="match status" value="1"/>
</dbReference>
<evidence type="ECO:0000259" key="5">
    <source>
        <dbReference type="PROSITE" id="PS60001"/>
    </source>
</evidence>
<keyword evidence="4" id="KW-0408">Iron</keyword>
<keyword evidence="2" id="KW-0479">Metal-binding</keyword>